<organism evidence="3">
    <name type="scientific">hydrothermal vent metagenome</name>
    <dbReference type="NCBI Taxonomy" id="652676"/>
    <lineage>
        <taxon>unclassified sequences</taxon>
        <taxon>metagenomes</taxon>
        <taxon>ecological metagenomes</taxon>
    </lineage>
</organism>
<dbReference type="Pfam" id="PF13432">
    <property type="entry name" value="TPR_16"/>
    <property type="match status" value="2"/>
</dbReference>
<keyword evidence="2" id="KW-0802">TPR repeat</keyword>
<dbReference type="PROSITE" id="PS50005">
    <property type="entry name" value="TPR"/>
    <property type="match status" value="4"/>
</dbReference>
<dbReference type="Gene3D" id="1.25.40.10">
    <property type="entry name" value="Tetratricopeptide repeat domain"/>
    <property type="match status" value="2"/>
</dbReference>
<dbReference type="PANTHER" id="PTHR44227">
    <property type="match status" value="1"/>
</dbReference>
<dbReference type="InterPro" id="IPR011990">
    <property type="entry name" value="TPR-like_helical_dom_sf"/>
</dbReference>
<dbReference type="SMART" id="SM00028">
    <property type="entry name" value="TPR"/>
    <property type="match status" value="5"/>
</dbReference>
<dbReference type="PANTHER" id="PTHR44227:SF3">
    <property type="entry name" value="PROTEIN O-MANNOSYL-TRANSFERASE TMTC4"/>
    <property type="match status" value="1"/>
</dbReference>
<accession>A0A3B0UXC2</accession>
<dbReference type="AlphaFoldDB" id="A0A3B0UXC2"/>
<reference evidence="3" key="1">
    <citation type="submission" date="2018-06" db="EMBL/GenBank/DDBJ databases">
        <authorList>
            <person name="Zhirakovskaya E."/>
        </authorList>
    </citation>
    <scope>NUCLEOTIDE SEQUENCE</scope>
</reference>
<feature type="non-terminal residue" evidence="3">
    <location>
        <position position="315"/>
    </location>
</feature>
<dbReference type="EMBL" id="UOEW01000117">
    <property type="protein sequence ID" value="VAW35875.1"/>
    <property type="molecule type" value="Genomic_DNA"/>
</dbReference>
<name>A0A3B0UXC2_9ZZZZ</name>
<evidence type="ECO:0000256" key="2">
    <source>
        <dbReference type="ARBA" id="ARBA00022803"/>
    </source>
</evidence>
<dbReference type="SUPFAM" id="SSF48452">
    <property type="entry name" value="TPR-like"/>
    <property type="match status" value="1"/>
</dbReference>
<evidence type="ECO:0000256" key="1">
    <source>
        <dbReference type="ARBA" id="ARBA00022737"/>
    </source>
</evidence>
<dbReference type="Pfam" id="PF14559">
    <property type="entry name" value="TPR_19"/>
    <property type="match status" value="2"/>
</dbReference>
<keyword evidence="1" id="KW-0677">Repeat</keyword>
<gene>
    <name evidence="3" type="ORF">MNBD_GAMMA01-1192</name>
</gene>
<evidence type="ECO:0000313" key="3">
    <source>
        <dbReference type="EMBL" id="VAW35875.1"/>
    </source>
</evidence>
<sequence length="315" mass="35349">MNKLEQAMEDHKQGNWQLADTAYAEIISEEPENAEVMYLLATSQMSQNNLDDGLATIEKAIEINPKAPAFYQVKGGILAKQGQVDAALKALKKALKDNPNLYQSHIVAGHIYYTKGIKKDAEKHFRMAMKIEPNKAEAQTNLAKILIDDGEVQTGINMLRNIEQQHPEQASVKMMMGQAFIENGAYNFAENYFKKVLAMHPDYGLAGLYLGVAKLHTGDVKNAEKLIYTFNQQYQNTREGLAALGILMFKNNRFRAAAEYLRNAIGKGLAPMSWRAAFVESLARLGQHQPAIDFYTSLEKKNNNKVAIFRLGELY</sequence>
<protein>
    <submittedName>
        <fullName evidence="3">Uncharacterized protein</fullName>
    </submittedName>
</protein>
<dbReference type="InterPro" id="IPR052346">
    <property type="entry name" value="O-mannosyl-transferase_TMTC"/>
</dbReference>
<proteinExistence type="predicted"/>
<dbReference type="InterPro" id="IPR019734">
    <property type="entry name" value="TPR_rpt"/>
</dbReference>